<accession>A0A1I2FXH4</accession>
<dbReference type="EMBL" id="FONG01000008">
    <property type="protein sequence ID" value="SFF09216.1"/>
    <property type="molecule type" value="Genomic_DNA"/>
</dbReference>
<organism evidence="2 3">
    <name type="scientific">Actinacidiphila alni</name>
    <dbReference type="NCBI Taxonomy" id="380248"/>
    <lineage>
        <taxon>Bacteria</taxon>
        <taxon>Bacillati</taxon>
        <taxon>Actinomycetota</taxon>
        <taxon>Actinomycetes</taxon>
        <taxon>Kitasatosporales</taxon>
        <taxon>Streptomycetaceae</taxon>
        <taxon>Actinacidiphila</taxon>
    </lineage>
</organism>
<dbReference type="InterPro" id="IPR025968">
    <property type="entry name" value="YwqJ_deaminase"/>
</dbReference>
<protein>
    <submittedName>
        <fullName evidence="2">YwqJ-like deaminase</fullName>
    </submittedName>
</protein>
<sequence length="146" mass="15726">MGPPVLRHRRDGIMPAVAAALLIRDEVLTCTGAKGEQPPVLHPIVQDFLDALPVAQRERFTGRCPEPVLISRHLTAVEANRGKRASRKPLTQGEARKALRGAKLTSRRIREDGDPSHGAYAPPCRSCAPLLSHLGVRPVDPAAEGA</sequence>
<keyword evidence="3" id="KW-1185">Reference proteome</keyword>
<evidence type="ECO:0000313" key="3">
    <source>
        <dbReference type="Proteomes" id="UP000199323"/>
    </source>
</evidence>
<gene>
    <name evidence="2" type="ORF">SAMN05216251_10895</name>
</gene>
<proteinExistence type="predicted"/>
<dbReference type="AlphaFoldDB" id="A0A1I2FXH4"/>
<reference evidence="2 3" key="1">
    <citation type="submission" date="2016-10" db="EMBL/GenBank/DDBJ databases">
        <authorList>
            <person name="de Groot N.N."/>
        </authorList>
    </citation>
    <scope>NUCLEOTIDE SEQUENCE [LARGE SCALE GENOMIC DNA]</scope>
    <source>
        <strain evidence="2 3">CGMCC 4.3510</strain>
    </source>
</reference>
<dbReference type="STRING" id="380248.SAMN05216251_10895"/>
<evidence type="ECO:0000256" key="1">
    <source>
        <dbReference type="SAM" id="MobiDB-lite"/>
    </source>
</evidence>
<name>A0A1I2FXH4_9ACTN</name>
<feature type="region of interest" description="Disordered" evidence="1">
    <location>
        <begin position="79"/>
        <end position="122"/>
    </location>
</feature>
<dbReference type="Pfam" id="PF14431">
    <property type="entry name" value="YwqJ-deaminase"/>
    <property type="match status" value="1"/>
</dbReference>
<dbReference type="Proteomes" id="UP000199323">
    <property type="component" value="Unassembled WGS sequence"/>
</dbReference>
<evidence type="ECO:0000313" key="2">
    <source>
        <dbReference type="EMBL" id="SFF09216.1"/>
    </source>
</evidence>